<keyword evidence="1" id="KW-0328">Glycosyltransferase</keyword>
<name>A0A7L1UPA0_PHANI</name>
<dbReference type="GO" id="GO:0016757">
    <property type="term" value="F:glycosyltransferase activity"/>
    <property type="evidence" value="ECO:0007669"/>
    <property type="project" value="UniProtKB-KW"/>
</dbReference>
<protein>
    <submittedName>
        <fullName evidence="1">B3GT4 galactosyltransferase</fullName>
    </submittedName>
</protein>
<feature type="non-terminal residue" evidence="1">
    <location>
        <position position="56"/>
    </location>
</feature>
<accession>A0A7L1UPA0</accession>
<organism evidence="1 2">
    <name type="scientific">Phainopepla nitens</name>
    <name type="common">Phainopepla</name>
    <dbReference type="NCBI Taxonomy" id="161653"/>
    <lineage>
        <taxon>Eukaryota</taxon>
        <taxon>Metazoa</taxon>
        <taxon>Chordata</taxon>
        <taxon>Craniata</taxon>
        <taxon>Vertebrata</taxon>
        <taxon>Euteleostomi</taxon>
        <taxon>Archelosauria</taxon>
        <taxon>Archosauria</taxon>
        <taxon>Dinosauria</taxon>
        <taxon>Saurischia</taxon>
        <taxon>Theropoda</taxon>
        <taxon>Coelurosauria</taxon>
        <taxon>Aves</taxon>
        <taxon>Neognathae</taxon>
        <taxon>Neoaves</taxon>
        <taxon>Telluraves</taxon>
        <taxon>Australaves</taxon>
        <taxon>Passeriformes</taxon>
        <taxon>Bombycillidae</taxon>
        <taxon>Phainopepla</taxon>
    </lineage>
</organism>
<evidence type="ECO:0000313" key="1">
    <source>
        <dbReference type="EMBL" id="NXO74657.1"/>
    </source>
</evidence>
<sequence length="56" mass="5890">PPPCSPPGPFLLLLVPSAPQHREQRSAVRDTWGGTWGGTATPRTRTVFVLGAPASP</sequence>
<keyword evidence="1" id="KW-0808">Transferase</keyword>
<dbReference type="AlphaFoldDB" id="A0A7L1UPA0"/>
<reference evidence="1 2" key="1">
    <citation type="submission" date="2019-09" db="EMBL/GenBank/DDBJ databases">
        <title>Bird 10,000 Genomes (B10K) Project - Family phase.</title>
        <authorList>
            <person name="Zhang G."/>
        </authorList>
    </citation>
    <scope>NUCLEOTIDE SEQUENCE [LARGE SCALE GENOMIC DNA]</scope>
    <source>
        <strain evidence="1">B10K-DU-002-32</strain>
        <tissue evidence="1">Muscle</tissue>
    </source>
</reference>
<feature type="non-terminal residue" evidence="1">
    <location>
        <position position="1"/>
    </location>
</feature>
<proteinExistence type="predicted"/>
<dbReference type="EMBL" id="VXBQ01020361">
    <property type="protein sequence ID" value="NXO74657.1"/>
    <property type="molecule type" value="Genomic_DNA"/>
</dbReference>
<gene>
    <name evidence="1" type="primary">B3galt4</name>
    <name evidence="1" type="ORF">PHANIT_R15280</name>
</gene>
<dbReference type="Proteomes" id="UP000579685">
    <property type="component" value="Unassembled WGS sequence"/>
</dbReference>
<comment type="caution">
    <text evidence="1">The sequence shown here is derived from an EMBL/GenBank/DDBJ whole genome shotgun (WGS) entry which is preliminary data.</text>
</comment>
<evidence type="ECO:0000313" key="2">
    <source>
        <dbReference type="Proteomes" id="UP000579685"/>
    </source>
</evidence>
<keyword evidence="2" id="KW-1185">Reference proteome</keyword>